<gene>
    <name evidence="11" type="primary">mutM-2</name>
    <name evidence="11" type="ordered locus">Geob_0290</name>
</gene>
<keyword evidence="9" id="KW-0326">Glycosidase</keyword>
<organism evidence="11 12">
    <name type="scientific">Geotalea daltonii (strain DSM 22248 / JCM 15807 / FRC-32)</name>
    <name type="common">Geobacter daltonii</name>
    <dbReference type="NCBI Taxonomy" id="316067"/>
    <lineage>
        <taxon>Bacteria</taxon>
        <taxon>Pseudomonadati</taxon>
        <taxon>Thermodesulfobacteriota</taxon>
        <taxon>Desulfuromonadia</taxon>
        <taxon>Geobacterales</taxon>
        <taxon>Geobacteraceae</taxon>
        <taxon>Geotalea</taxon>
    </lineage>
</organism>
<dbReference type="SUPFAM" id="SSF46946">
    <property type="entry name" value="S13-like H2TH domain"/>
    <property type="match status" value="1"/>
</dbReference>
<dbReference type="PANTHER" id="PTHR22993:SF9">
    <property type="entry name" value="FORMAMIDOPYRIMIDINE-DNA GLYCOSYLASE"/>
    <property type="match status" value="1"/>
</dbReference>
<evidence type="ECO:0000256" key="8">
    <source>
        <dbReference type="ARBA" id="ARBA00023268"/>
    </source>
</evidence>
<dbReference type="InterPro" id="IPR010979">
    <property type="entry name" value="Ribosomal_uS13-like_H2TH"/>
</dbReference>
<dbReference type="InterPro" id="IPR015886">
    <property type="entry name" value="H2TH_FPG"/>
</dbReference>
<dbReference type="SMART" id="SM01232">
    <property type="entry name" value="H2TH"/>
    <property type="match status" value="1"/>
</dbReference>
<dbReference type="InterPro" id="IPR035937">
    <property type="entry name" value="FPG_N"/>
</dbReference>
<keyword evidence="6" id="KW-0234">DNA repair</keyword>
<dbReference type="GO" id="GO:0003906">
    <property type="term" value="F:DNA-(apurinic or apyrimidinic site) endonuclease activity"/>
    <property type="evidence" value="ECO:0007669"/>
    <property type="project" value="InterPro"/>
</dbReference>
<dbReference type="PANTHER" id="PTHR22993">
    <property type="entry name" value="FORMAMIDOPYRIMIDINE-DNA GLYCOSYLASE"/>
    <property type="match status" value="1"/>
</dbReference>
<dbReference type="CDD" id="cd08973">
    <property type="entry name" value="BaFpgNei_N_1"/>
    <property type="match status" value="1"/>
</dbReference>
<comment type="similarity">
    <text evidence="2">Belongs to the FPG family.</text>
</comment>
<dbReference type="Gene3D" id="3.20.190.10">
    <property type="entry name" value="MutM-like, N-terminal"/>
    <property type="match status" value="1"/>
</dbReference>
<dbReference type="RefSeq" id="WP_012645390.1">
    <property type="nucleotide sequence ID" value="NC_011979.1"/>
</dbReference>
<feature type="domain" description="Formamidopyrimidine-DNA glycosylase catalytic" evidence="10">
    <location>
        <begin position="2"/>
        <end position="113"/>
    </location>
</feature>
<dbReference type="KEGG" id="geo:Geob_0290"/>
<dbReference type="OrthoDB" id="9800855at2"/>
<evidence type="ECO:0000256" key="2">
    <source>
        <dbReference type="ARBA" id="ARBA00009409"/>
    </source>
</evidence>
<evidence type="ECO:0000256" key="3">
    <source>
        <dbReference type="ARBA" id="ARBA00022763"/>
    </source>
</evidence>
<evidence type="ECO:0000256" key="4">
    <source>
        <dbReference type="ARBA" id="ARBA00022801"/>
    </source>
</evidence>
<dbReference type="GO" id="GO:0006284">
    <property type="term" value="P:base-excision repair"/>
    <property type="evidence" value="ECO:0007669"/>
    <property type="project" value="InterPro"/>
</dbReference>
<keyword evidence="3" id="KW-0227">DNA damage</keyword>
<dbReference type="GO" id="GO:0008270">
    <property type="term" value="F:zinc ion binding"/>
    <property type="evidence" value="ECO:0007669"/>
    <property type="project" value="InterPro"/>
</dbReference>
<dbReference type="HOGENOM" id="CLU_038423_1_2_7"/>
<comment type="catalytic activity">
    <reaction evidence="1">
        <text>Hydrolysis of DNA containing ring-opened 7-methylguanine residues, releasing 2,6-diamino-4-hydroxy-5-(N-methyl)formamidopyrimidine.</text>
        <dbReference type="EC" id="3.2.2.23"/>
    </reaction>
</comment>
<evidence type="ECO:0000313" key="11">
    <source>
        <dbReference type="EMBL" id="ACM18661.1"/>
    </source>
</evidence>
<evidence type="ECO:0000259" key="10">
    <source>
        <dbReference type="PROSITE" id="PS51068"/>
    </source>
</evidence>
<dbReference type="PROSITE" id="PS51068">
    <property type="entry name" value="FPG_CAT"/>
    <property type="match status" value="1"/>
</dbReference>
<accession>B9M9A3</accession>
<dbReference type="EMBL" id="CP001390">
    <property type="protein sequence ID" value="ACM18661.1"/>
    <property type="molecule type" value="Genomic_DNA"/>
</dbReference>
<proteinExistence type="inferred from homology"/>
<evidence type="ECO:0000256" key="7">
    <source>
        <dbReference type="ARBA" id="ARBA00023239"/>
    </source>
</evidence>
<evidence type="ECO:0000256" key="9">
    <source>
        <dbReference type="ARBA" id="ARBA00023295"/>
    </source>
</evidence>
<evidence type="ECO:0000313" key="12">
    <source>
        <dbReference type="Proteomes" id="UP000007721"/>
    </source>
</evidence>
<dbReference type="Proteomes" id="UP000007721">
    <property type="component" value="Chromosome"/>
</dbReference>
<reference evidence="11 12" key="1">
    <citation type="submission" date="2009-01" db="EMBL/GenBank/DDBJ databases">
        <title>Complete sequence of Geobacter sp. FRC-32.</title>
        <authorList>
            <consortium name="US DOE Joint Genome Institute"/>
            <person name="Lucas S."/>
            <person name="Copeland A."/>
            <person name="Lapidus A."/>
            <person name="Glavina del Rio T."/>
            <person name="Dalin E."/>
            <person name="Tice H."/>
            <person name="Bruce D."/>
            <person name="Goodwin L."/>
            <person name="Pitluck S."/>
            <person name="Saunders E."/>
            <person name="Brettin T."/>
            <person name="Detter J.C."/>
            <person name="Han C."/>
            <person name="Larimer F."/>
            <person name="Land M."/>
            <person name="Hauser L."/>
            <person name="Kyrpides N."/>
            <person name="Ovchinnikova G."/>
            <person name="Kostka J."/>
            <person name="Richardson P."/>
        </authorList>
    </citation>
    <scope>NUCLEOTIDE SEQUENCE [LARGE SCALE GENOMIC DNA]</scope>
    <source>
        <strain evidence="12">DSM 22248 / JCM 15807 / FRC-32</strain>
    </source>
</reference>
<keyword evidence="7" id="KW-0456">Lyase</keyword>
<dbReference type="AlphaFoldDB" id="B9M9A3"/>
<dbReference type="eggNOG" id="COG0266">
    <property type="taxonomic scope" value="Bacteria"/>
</dbReference>
<dbReference type="GO" id="GO:0016829">
    <property type="term" value="F:lyase activity"/>
    <property type="evidence" value="ECO:0007669"/>
    <property type="project" value="UniProtKB-KW"/>
</dbReference>
<dbReference type="GO" id="GO:0003684">
    <property type="term" value="F:damaged DNA binding"/>
    <property type="evidence" value="ECO:0007669"/>
    <property type="project" value="InterPro"/>
</dbReference>
<protein>
    <submittedName>
        <fullName evidence="11">Formamidopyrimidine-DNA glycosylase</fullName>
    </submittedName>
</protein>
<evidence type="ECO:0000256" key="1">
    <source>
        <dbReference type="ARBA" id="ARBA00001668"/>
    </source>
</evidence>
<dbReference type="Pfam" id="PF06831">
    <property type="entry name" value="H2TH"/>
    <property type="match status" value="1"/>
</dbReference>
<name>B9M9A3_GEODF</name>
<keyword evidence="8" id="KW-0511">Multifunctional enzyme</keyword>
<keyword evidence="12" id="KW-1185">Reference proteome</keyword>
<dbReference type="GO" id="GO:0034039">
    <property type="term" value="F:8-oxo-7,8-dihydroguanine DNA N-glycosylase activity"/>
    <property type="evidence" value="ECO:0007669"/>
    <property type="project" value="TreeGrafter"/>
</dbReference>
<dbReference type="SUPFAM" id="SSF81624">
    <property type="entry name" value="N-terminal domain of MutM-like DNA repair proteins"/>
    <property type="match status" value="1"/>
</dbReference>
<dbReference type="Gene3D" id="1.10.8.50">
    <property type="match status" value="1"/>
</dbReference>
<evidence type="ECO:0000256" key="5">
    <source>
        <dbReference type="ARBA" id="ARBA00023125"/>
    </source>
</evidence>
<dbReference type="STRING" id="316067.Geob_0290"/>
<dbReference type="Pfam" id="PF01149">
    <property type="entry name" value="Fapy_DNA_glyco"/>
    <property type="match status" value="1"/>
</dbReference>
<dbReference type="InterPro" id="IPR012319">
    <property type="entry name" value="FPG_cat"/>
</dbReference>
<sequence length="259" mass="28869">MPELPDLTVFAENLGKRVTKKMIRSVTCGRNLRLNVSPRELAESLQDQVIEGVERWGKEIRFLLGNGKILHVHLMLTGGFVITGKPDKVPFPQLVIGFEDDTSLVVTDEKAMAMAALDPEKAEASPDALAVTVDELKRLISRFPKAKAKAFLIDQKVMRGIGNAYADEILWEARISPLSLMGKLTPQTIEVLAEKIPAVLQWAIVSIKERNPGITAGEIRDFLQVHNPSRKTSPTGRPIIKEKIAQKTTYYTDEQKLYV</sequence>
<keyword evidence="5" id="KW-0238">DNA-binding</keyword>
<dbReference type="SMART" id="SM00898">
    <property type="entry name" value="Fapy_DNA_glyco"/>
    <property type="match status" value="1"/>
</dbReference>
<evidence type="ECO:0000256" key="6">
    <source>
        <dbReference type="ARBA" id="ARBA00023204"/>
    </source>
</evidence>
<keyword evidence="4" id="KW-0378">Hydrolase</keyword>